<accession>A0ACA9L3I3</accession>
<protein>
    <submittedName>
        <fullName evidence="1">9044_t:CDS:1</fullName>
    </submittedName>
</protein>
<name>A0ACA9L3I3_9GLOM</name>
<keyword evidence="2" id="KW-1185">Reference proteome</keyword>
<reference evidence="1" key="1">
    <citation type="submission" date="2021-06" db="EMBL/GenBank/DDBJ databases">
        <authorList>
            <person name="Kallberg Y."/>
            <person name="Tangrot J."/>
            <person name="Rosling A."/>
        </authorList>
    </citation>
    <scope>NUCLEOTIDE SEQUENCE</scope>
    <source>
        <strain evidence="1">AU212A</strain>
    </source>
</reference>
<sequence>MEHNKRSNRLDPEEFIDSFHSYLVAIEIDVAAGHAHRIRAHSQARNIVIPAYTVFDKDWSFADRYPTDRIVNLSNANVTAEKQRMLFGSTVQGSDPVGQFYSKLRKLARLAGIDEQQIRLQFIHSISPDNQLEIRRIRINRPVSELLTELEEIERYKTEQLSRAYLYSGTDKSYKKDNNSSDLGMTKTEIENLIKSMMPSIQEMKTQHFGLKVTDNDPVEDMCKQLENLQINLTKMKKAIKKNSSKPKSSNHKTKTKSRTKKSSQSKRVNAHIISDESSSDSSDSENSTISSENELETNTLACSWNESESDFSRTSESSNSENDSEEYEINTIKKKITFSDSKRSKKYKSARSEPERSLRSNKTSTKKSSNASNKKDSKVRPERSLLRNTRSLKIPTDNISLNAFFTILRSMVNSFTHTQPKEVSINSYNMINAKFIALKDPVLNHFTLNFSNKE</sequence>
<dbReference type="EMBL" id="CAJVPM010004057">
    <property type="protein sequence ID" value="CAG8508563.1"/>
    <property type="molecule type" value="Genomic_DNA"/>
</dbReference>
<gene>
    <name evidence="1" type="ORF">SCALOS_LOCUS3555</name>
</gene>
<evidence type="ECO:0000313" key="2">
    <source>
        <dbReference type="Proteomes" id="UP000789860"/>
    </source>
</evidence>
<comment type="caution">
    <text evidence="1">The sequence shown here is derived from an EMBL/GenBank/DDBJ whole genome shotgun (WGS) entry which is preliminary data.</text>
</comment>
<proteinExistence type="predicted"/>
<dbReference type="Proteomes" id="UP000789860">
    <property type="component" value="Unassembled WGS sequence"/>
</dbReference>
<organism evidence="1 2">
    <name type="scientific">Scutellospora calospora</name>
    <dbReference type="NCBI Taxonomy" id="85575"/>
    <lineage>
        <taxon>Eukaryota</taxon>
        <taxon>Fungi</taxon>
        <taxon>Fungi incertae sedis</taxon>
        <taxon>Mucoromycota</taxon>
        <taxon>Glomeromycotina</taxon>
        <taxon>Glomeromycetes</taxon>
        <taxon>Diversisporales</taxon>
        <taxon>Gigasporaceae</taxon>
        <taxon>Scutellospora</taxon>
    </lineage>
</organism>
<evidence type="ECO:0000313" key="1">
    <source>
        <dbReference type="EMBL" id="CAG8508563.1"/>
    </source>
</evidence>